<gene>
    <name evidence="1" type="ORF">MBM_01659</name>
</gene>
<protein>
    <submittedName>
        <fullName evidence="1">Uncharacterized protein</fullName>
    </submittedName>
</protein>
<reference evidence="1 2" key="1">
    <citation type="journal article" date="2012" name="BMC Genomics">
        <title>Sequencing the genome of Marssonina brunnea reveals fungus-poplar co-evolution.</title>
        <authorList>
            <person name="Zhu S."/>
            <person name="Cao Y.-Z."/>
            <person name="Jiang C."/>
            <person name="Tan B.-Y."/>
            <person name="Wang Z."/>
            <person name="Feng S."/>
            <person name="Zhang L."/>
            <person name="Su X.-H."/>
            <person name="Brejova B."/>
            <person name="Vinar T."/>
            <person name="Xu M."/>
            <person name="Wang M.-X."/>
            <person name="Zhang S.-G."/>
            <person name="Huang M.-R."/>
            <person name="Wu R."/>
            <person name="Zhou Y."/>
        </authorList>
    </citation>
    <scope>NUCLEOTIDE SEQUENCE [LARGE SCALE GENOMIC DNA]</scope>
    <source>
        <strain evidence="1 2">MB_m1</strain>
    </source>
</reference>
<dbReference type="OMA" id="CQMNDGM"/>
<proteinExistence type="predicted"/>
<dbReference type="HOGENOM" id="CLU_071891_0_0_1"/>
<evidence type="ECO:0000313" key="2">
    <source>
        <dbReference type="Proteomes" id="UP000006753"/>
    </source>
</evidence>
<keyword evidence="2" id="KW-1185">Reference proteome</keyword>
<dbReference type="AlphaFoldDB" id="K1X3Y0"/>
<dbReference type="KEGG" id="mbe:MBM_01659"/>
<organism evidence="1 2">
    <name type="scientific">Marssonina brunnea f. sp. multigermtubi (strain MB_m1)</name>
    <name type="common">Marssonina leaf spot fungus</name>
    <dbReference type="NCBI Taxonomy" id="1072389"/>
    <lineage>
        <taxon>Eukaryota</taxon>
        <taxon>Fungi</taxon>
        <taxon>Dikarya</taxon>
        <taxon>Ascomycota</taxon>
        <taxon>Pezizomycotina</taxon>
        <taxon>Leotiomycetes</taxon>
        <taxon>Helotiales</taxon>
        <taxon>Drepanopezizaceae</taxon>
        <taxon>Drepanopeziza</taxon>
    </lineage>
</organism>
<sequence>MIYSMLPSVVQSRLPRLPSIRRSVSTHGFRQVRQWIESLPSSKSSTLSPSSGIRTPDAGYTSALVLNEGRETGVEEQLIGYFEQASSDEEAAPKTRMTLEMTEGNDGIVWKFANQGLSLLSLAVNESSTISQGPSLGNASFARQLYLHGLTYLIRGLPSDLTTEEQLSIRSSLPQGIVEPLHVEINGHSYTAGPAPDAQPSVLHRTLASSIVQLFIFLQFILPHLKYLLRAAYQYDREHKISEKVLRQGIDTVDGLGKTGLSLVEAIYGMGDGRFGQIITETIAWIVEGITGGIHEGLGEGMAIMGAPRKTSGQETR</sequence>
<dbReference type="eggNOG" id="ENOG502S06P">
    <property type="taxonomic scope" value="Eukaryota"/>
</dbReference>
<accession>K1X3Y0</accession>
<evidence type="ECO:0000313" key="1">
    <source>
        <dbReference type="EMBL" id="EKD19707.1"/>
    </source>
</evidence>
<dbReference type="OrthoDB" id="190201at2759"/>
<name>K1X3Y0_MARBU</name>
<dbReference type="EMBL" id="JH921430">
    <property type="protein sequence ID" value="EKD19707.1"/>
    <property type="molecule type" value="Genomic_DNA"/>
</dbReference>
<dbReference type="GeneID" id="18757594"/>
<dbReference type="Proteomes" id="UP000006753">
    <property type="component" value="Unassembled WGS sequence"/>
</dbReference>
<dbReference type="InParanoid" id="K1X3Y0"/>